<evidence type="ECO:0000313" key="1">
    <source>
        <dbReference type="EMBL" id="KAF0704856.1"/>
    </source>
</evidence>
<feature type="non-terminal residue" evidence="1">
    <location>
        <position position="180"/>
    </location>
</feature>
<dbReference type="Proteomes" id="UP000478052">
    <property type="component" value="Unassembled WGS sequence"/>
</dbReference>
<organism evidence="1 2">
    <name type="scientific">Aphis craccivora</name>
    <name type="common">Cowpea aphid</name>
    <dbReference type="NCBI Taxonomy" id="307492"/>
    <lineage>
        <taxon>Eukaryota</taxon>
        <taxon>Metazoa</taxon>
        <taxon>Ecdysozoa</taxon>
        <taxon>Arthropoda</taxon>
        <taxon>Hexapoda</taxon>
        <taxon>Insecta</taxon>
        <taxon>Pterygota</taxon>
        <taxon>Neoptera</taxon>
        <taxon>Paraneoptera</taxon>
        <taxon>Hemiptera</taxon>
        <taxon>Sternorrhyncha</taxon>
        <taxon>Aphidomorpha</taxon>
        <taxon>Aphidoidea</taxon>
        <taxon>Aphididae</taxon>
        <taxon>Aphidini</taxon>
        <taxon>Aphis</taxon>
        <taxon>Aphis</taxon>
    </lineage>
</organism>
<protein>
    <submittedName>
        <fullName evidence="1">NAD-dependent protein deacetylase Sir2B-like</fullName>
    </submittedName>
</protein>
<dbReference type="AlphaFoldDB" id="A0A6G0VSG7"/>
<proteinExistence type="predicted"/>
<evidence type="ECO:0000313" key="2">
    <source>
        <dbReference type="Proteomes" id="UP000478052"/>
    </source>
</evidence>
<keyword evidence="2" id="KW-1185">Reference proteome</keyword>
<name>A0A6G0VSG7_APHCR</name>
<comment type="caution">
    <text evidence="1">The sequence shown here is derived from an EMBL/GenBank/DDBJ whole genome shotgun (WGS) entry which is preliminary data.</text>
</comment>
<accession>A0A6G0VSG7</accession>
<gene>
    <name evidence="1" type="ORF">FWK35_00035881</name>
</gene>
<dbReference type="OrthoDB" id="6818189at2759"/>
<dbReference type="EMBL" id="VUJU01013444">
    <property type="protein sequence ID" value="KAF0704856.1"/>
    <property type="molecule type" value="Genomic_DNA"/>
</dbReference>
<reference evidence="1 2" key="1">
    <citation type="submission" date="2019-08" db="EMBL/GenBank/DDBJ databases">
        <title>Whole genome of Aphis craccivora.</title>
        <authorList>
            <person name="Voronova N.V."/>
            <person name="Shulinski R.S."/>
            <person name="Bandarenka Y.V."/>
            <person name="Zhorov D.G."/>
            <person name="Warner D."/>
        </authorList>
    </citation>
    <scope>NUCLEOTIDE SEQUENCE [LARGE SCALE GENOMIC DNA]</scope>
    <source>
        <strain evidence="1">180601</strain>
        <tissue evidence="1">Whole Body</tissue>
    </source>
</reference>
<sequence length="180" mass="21365">MYDESIAKKGKNDVISFIHDFLKNKLAPVIQSKMFNLESITHRYPEPGHSFLPCDRCFGLIEKVKRKVERIYLPETYKEIKTLKSVNNQKFTIMAYRRMEYKMEGLFCTVYHNSVGFEEFHLQKQSSILKFPEENNYLSLLHPEILKIKEDKFRDVQDLAAKYVPPNSLWFYNNLVVETV</sequence>